<comment type="caution">
    <text evidence="4">The sequence shown here is derived from an EMBL/GenBank/DDBJ whole genome shotgun (WGS) entry which is preliminary data.</text>
</comment>
<keyword evidence="4" id="KW-0808">Transferase</keyword>
<name>A0ABT8WQK2_9FLAO</name>
<feature type="transmembrane region" description="Helical" evidence="1">
    <location>
        <begin position="397"/>
        <end position="417"/>
    </location>
</feature>
<organism evidence="4 5">
    <name type="scientific">Flavivirga jejuensis</name>
    <dbReference type="NCBI Taxonomy" id="870487"/>
    <lineage>
        <taxon>Bacteria</taxon>
        <taxon>Pseudomonadati</taxon>
        <taxon>Bacteroidota</taxon>
        <taxon>Flavobacteriia</taxon>
        <taxon>Flavobacteriales</taxon>
        <taxon>Flavobacteriaceae</taxon>
        <taxon>Flavivirga</taxon>
    </lineage>
</organism>
<dbReference type="Pfam" id="PF02518">
    <property type="entry name" value="HATPase_c"/>
    <property type="match status" value="1"/>
</dbReference>
<accession>A0ABT8WQK2</accession>
<dbReference type="SUPFAM" id="SSF55874">
    <property type="entry name" value="ATPase domain of HSP90 chaperone/DNA topoisomerase II/histidine kinase"/>
    <property type="match status" value="1"/>
</dbReference>
<protein>
    <submittedName>
        <fullName evidence="4">Histidine kinase</fullName>
    </submittedName>
</protein>
<feature type="domain" description="Signal transduction histidine kinase internal region" evidence="3">
    <location>
        <begin position="443"/>
        <end position="521"/>
    </location>
</feature>
<gene>
    <name evidence="4" type="ORF">Q4Q40_14725</name>
</gene>
<dbReference type="RefSeq" id="WP_303302651.1">
    <property type="nucleotide sequence ID" value="NZ_BAABDA010000050.1"/>
</dbReference>
<feature type="transmembrane region" description="Helical" evidence="1">
    <location>
        <begin position="333"/>
        <end position="350"/>
    </location>
</feature>
<dbReference type="Pfam" id="PF06580">
    <property type="entry name" value="His_kinase"/>
    <property type="match status" value="1"/>
</dbReference>
<keyword evidence="1" id="KW-0812">Transmembrane</keyword>
<dbReference type="PANTHER" id="PTHR34220">
    <property type="entry name" value="SENSOR HISTIDINE KINASE YPDA"/>
    <property type="match status" value="1"/>
</dbReference>
<feature type="domain" description="Histidine kinase/HSP90-like ATPase" evidence="2">
    <location>
        <begin position="538"/>
        <end position="590"/>
    </location>
</feature>
<proteinExistence type="predicted"/>
<evidence type="ECO:0000313" key="4">
    <source>
        <dbReference type="EMBL" id="MDO5975448.1"/>
    </source>
</evidence>
<keyword evidence="4" id="KW-0418">Kinase</keyword>
<dbReference type="Proteomes" id="UP001176806">
    <property type="component" value="Unassembled WGS sequence"/>
</dbReference>
<dbReference type="InterPro" id="IPR036890">
    <property type="entry name" value="HATPase_C_sf"/>
</dbReference>
<feature type="transmembrane region" description="Helical" evidence="1">
    <location>
        <begin position="292"/>
        <end position="313"/>
    </location>
</feature>
<dbReference type="EMBL" id="JAUOEL010000005">
    <property type="protein sequence ID" value="MDO5975448.1"/>
    <property type="molecule type" value="Genomic_DNA"/>
</dbReference>
<keyword evidence="5" id="KW-1185">Reference proteome</keyword>
<feature type="transmembrane region" description="Helical" evidence="1">
    <location>
        <begin position="266"/>
        <end position="285"/>
    </location>
</feature>
<evidence type="ECO:0000259" key="3">
    <source>
        <dbReference type="Pfam" id="PF06580"/>
    </source>
</evidence>
<evidence type="ECO:0000256" key="1">
    <source>
        <dbReference type="SAM" id="Phobius"/>
    </source>
</evidence>
<keyword evidence="1" id="KW-0472">Membrane</keyword>
<dbReference type="InterPro" id="IPR003594">
    <property type="entry name" value="HATPase_dom"/>
</dbReference>
<dbReference type="InterPro" id="IPR010559">
    <property type="entry name" value="Sig_transdc_His_kin_internal"/>
</dbReference>
<evidence type="ECO:0000313" key="5">
    <source>
        <dbReference type="Proteomes" id="UP001176806"/>
    </source>
</evidence>
<reference evidence="4" key="1">
    <citation type="submission" date="2023-07" db="EMBL/GenBank/DDBJ databases">
        <title>Two novel species in the genus Flavivirga.</title>
        <authorList>
            <person name="Kwon K."/>
        </authorList>
    </citation>
    <scope>NUCLEOTIDE SEQUENCE</scope>
    <source>
        <strain evidence="4">KACC 14158</strain>
    </source>
</reference>
<dbReference type="Gene3D" id="3.30.565.10">
    <property type="entry name" value="Histidine kinase-like ATPase, C-terminal domain"/>
    <property type="match status" value="1"/>
</dbReference>
<dbReference type="InterPro" id="IPR050640">
    <property type="entry name" value="Bact_2-comp_sensor_kinase"/>
</dbReference>
<dbReference type="GO" id="GO:0016301">
    <property type="term" value="F:kinase activity"/>
    <property type="evidence" value="ECO:0007669"/>
    <property type="project" value="UniProtKB-KW"/>
</dbReference>
<dbReference type="PANTHER" id="PTHR34220:SF7">
    <property type="entry name" value="SENSOR HISTIDINE KINASE YPDA"/>
    <property type="match status" value="1"/>
</dbReference>
<evidence type="ECO:0000259" key="2">
    <source>
        <dbReference type="Pfam" id="PF02518"/>
    </source>
</evidence>
<sequence>MKKILLIIILITPLFLKMMSSSQDSLLIQVEDNGFSKKEKDIPWEYVKDKLFEGKINRSNETAKKFSGPILFTLKNATEKDSVAVSIIIEDLKKIIPHKTVEYFSSFTKNEFSEYSKDLTNRKNKTQGYSYCDIISSTIKINFETDPYRNKRGTNESIQSLYFSFKKETSLEERKKYIQYEVLRTICFVHNSNDFLFLNITYPTEALFNSPTYNVLDKEFTEIDKFLIQKLYSDNFEQQFSDYMYETYPWRYANLFINKNLAHLKVYALIGLVGLLLFILSFSLFNSRKTTYLYYFFPMLVVLLGLMNLHWIYSHFIEIQQPGGSLKNTINSFLYVLSSALIISFLLWVAEQRIINNYLGFTYQFVMKLVLTFSALHIPVLIGYYLISKTNGTLPVYIPLFFVFLTLTLGRGLLIYLNHFSDSLVKQKEIELSRLKELNAKNELKSLHAHINPHFLYNALNSIASLMHESTSKAEEMILSLSDLFRYSINRKDKKMSTIEDEVEMLENYLKIEKIRFGKRLQFTIDVENGLLKKEIPMYILQPLIENAVKHGVSKVEACGEINLEIKEEEGKLWITVSDNGIDFPKDMYSGYGLQSVYDLLRLSYGDKAILNWTNTPKKKITILIPSQL</sequence>
<feature type="transmembrane region" description="Helical" evidence="1">
    <location>
        <begin position="362"/>
        <end position="385"/>
    </location>
</feature>
<keyword evidence="1" id="KW-1133">Transmembrane helix</keyword>